<proteinExistence type="predicted"/>
<name>A0ACC0M2J0_RHOML</name>
<organism evidence="1 2">
    <name type="scientific">Rhododendron molle</name>
    <name type="common">Chinese azalea</name>
    <name type="synonym">Azalea mollis</name>
    <dbReference type="NCBI Taxonomy" id="49168"/>
    <lineage>
        <taxon>Eukaryota</taxon>
        <taxon>Viridiplantae</taxon>
        <taxon>Streptophyta</taxon>
        <taxon>Embryophyta</taxon>
        <taxon>Tracheophyta</taxon>
        <taxon>Spermatophyta</taxon>
        <taxon>Magnoliopsida</taxon>
        <taxon>eudicotyledons</taxon>
        <taxon>Gunneridae</taxon>
        <taxon>Pentapetalae</taxon>
        <taxon>asterids</taxon>
        <taxon>Ericales</taxon>
        <taxon>Ericaceae</taxon>
        <taxon>Ericoideae</taxon>
        <taxon>Rhodoreae</taxon>
        <taxon>Rhododendron</taxon>
    </lineage>
</organism>
<dbReference type="EMBL" id="CM046397">
    <property type="protein sequence ID" value="KAI8534797.1"/>
    <property type="molecule type" value="Genomic_DNA"/>
</dbReference>
<accession>A0ACC0M2J0</accession>
<reference evidence="1" key="1">
    <citation type="submission" date="2022-02" db="EMBL/GenBank/DDBJ databases">
        <title>Plant Genome Project.</title>
        <authorList>
            <person name="Zhang R.-G."/>
        </authorList>
    </citation>
    <scope>NUCLEOTIDE SEQUENCE</scope>
    <source>
        <strain evidence="1">AT1</strain>
    </source>
</reference>
<keyword evidence="2" id="KW-1185">Reference proteome</keyword>
<dbReference type="Proteomes" id="UP001062846">
    <property type="component" value="Chromosome 10"/>
</dbReference>
<evidence type="ECO:0000313" key="1">
    <source>
        <dbReference type="EMBL" id="KAI8534797.1"/>
    </source>
</evidence>
<protein>
    <submittedName>
        <fullName evidence="1">Uncharacterized protein</fullName>
    </submittedName>
</protein>
<comment type="caution">
    <text evidence="1">The sequence shown here is derived from an EMBL/GenBank/DDBJ whole genome shotgun (WGS) entry which is preliminary data.</text>
</comment>
<gene>
    <name evidence="1" type="ORF">RHMOL_Rhmol10G0124900</name>
</gene>
<sequence length="193" mass="20443">MKRLFCPYVYIPNNYTHPSLSLQNFAPNPPLSLSFSPPTNSPSPRPSPPTASPLPPTPPSSPPSEPTARTPCTTASPSSPSALSSAPASSPSPVGKPTTTPAPLSPSHTPSLASPANPTPRCWQCLRLPTNHRSLTSKATRTRTSLSMKQGGSLVLPLRTLCVSPQVGPSRPTRLTIRRKNRSGPNPNPFQFS</sequence>
<evidence type="ECO:0000313" key="2">
    <source>
        <dbReference type="Proteomes" id="UP001062846"/>
    </source>
</evidence>